<feature type="compositionally biased region" description="Basic and acidic residues" evidence="1">
    <location>
        <begin position="125"/>
        <end position="147"/>
    </location>
</feature>
<feature type="compositionally biased region" description="Basic and acidic residues" evidence="1">
    <location>
        <begin position="71"/>
        <end position="80"/>
    </location>
</feature>
<evidence type="ECO:0000256" key="1">
    <source>
        <dbReference type="SAM" id="MobiDB-lite"/>
    </source>
</evidence>
<feature type="compositionally biased region" description="Basic and acidic residues" evidence="1">
    <location>
        <begin position="159"/>
        <end position="168"/>
    </location>
</feature>
<proteinExistence type="predicted"/>
<feature type="non-terminal residue" evidence="2">
    <location>
        <position position="333"/>
    </location>
</feature>
<dbReference type="AlphaFoldDB" id="S4PBB8"/>
<feature type="compositionally biased region" description="Polar residues" evidence="1">
    <location>
        <begin position="107"/>
        <end position="117"/>
    </location>
</feature>
<dbReference type="EMBL" id="GAIX01002884">
    <property type="protein sequence ID" value="JAA89676.1"/>
    <property type="molecule type" value="Transcribed_RNA"/>
</dbReference>
<feature type="compositionally biased region" description="Basic and acidic residues" evidence="1">
    <location>
        <begin position="88"/>
        <end position="98"/>
    </location>
</feature>
<feature type="compositionally biased region" description="Basic and acidic residues" evidence="1">
    <location>
        <begin position="211"/>
        <end position="221"/>
    </location>
</feature>
<feature type="compositionally biased region" description="Basic and acidic residues" evidence="1">
    <location>
        <begin position="176"/>
        <end position="191"/>
    </location>
</feature>
<feature type="region of interest" description="Disordered" evidence="1">
    <location>
        <begin position="49"/>
        <end position="242"/>
    </location>
</feature>
<feature type="non-terminal residue" evidence="2">
    <location>
        <position position="1"/>
    </location>
</feature>
<organism evidence="2">
    <name type="scientific">Pararge aegeria</name>
    <name type="common">speckled wood butterfly</name>
    <dbReference type="NCBI Taxonomy" id="116150"/>
    <lineage>
        <taxon>Eukaryota</taxon>
        <taxon>Metazoa</taxon>
        <taxon>Ecdysozoa</taxon>
        <taxon>Arthropoda</taxon>
        <taxon>Hexapoda</taxon>
        <taxon>Insecta</taxon>
        <taxon>Pterygota</taxon>
        <taxon>Neoptera</taxon>
        <taxon>Endopterygota</taxon>
        <taxon>Lepidoptera</taxon>
        <taxon>Glossata</taxon>
        <taxon>Ditrysia</taxon>
        <taxon>Papilionoidea</taxon>
        <taxon>Nymphalidae</taxon>
        <taxon>Satyrinae</taxon>
        <taxon>Satyrini</taxon>
        <taxon>Parargina</taxon>
        <taxon>Pararge</taxon>
    </lineage>
</organism>
<feature type="region of interest" description="Disordered" evidence="1">
    <location>
        <begin position="1"/>
        <end position="33"/>
    </location>
</feature>
<protein>
    <submittedName>
        <fullName evidence="2">Uncharacterized protein</fullName>
    </submittedName>
</protein>
<name>S4PBB8_9NEOP</name>
<accession>S4PBB8</accession>
<feature type="compositionally biased region" description="Basic and acidic residues" evidence="1">
    <location>
        <begin position="230"/>
        <end position="242"/>
    </location>
</feature>
<sequence length="333" mass="37550">SKSPLRPSSPDKKTRPVSPTKTATPKPKSNRFSEYASAYMKKVGLNETEQNNISNVKVKKAPVDQQTSQRVESRHIETKYSKTTSKNITERTSSKDNIETIYINGKRSPSPQRSILESESPPPQKKVDLEEKRFSPERKAHSPDRKPQTPVSNTHGQVRKGDSPERKAYSPSRKIHSPDRKAHSPDRKVPSPDRSISSPDHRTHSPAGVRNLERHTQKSPDRLNTTLGRQKSDSTKSKKETTVKTVYEIEKKIPPKQKPEEKPSWVTNRNLKKITSETRTFSAKKVEPEKPKYRSTSPSKIISKPLDVITSSYGPGPLDADGRPLFGIKALRN</sequence>
<evidence type="ECO:0000313" key="2">
    <source>
        <dbReference type="EMBL" id="JAA89676.1"/>
    </source>
</evidence>
<reference evidence="2" key="2">
    <citation type="submission" date="2013-05" db="EMBL/GenBank/DDBJ databases">
        <authorList>
            <person name="Carter J.-M."/>
            <person name="Baker S.C."/>
            <person name="Pink R."/>
            <person name="Carter D.R.F."/>
            <person name="Collins A."/>
            <person name="Tomlin J."/>
            <person name="Gibbs M."/>
            <person name="Breuker C.J."/>
        </authorList>
    </citation>
    <scope>NUCLEOTIDE SEQUENCE</scope>
    <source>
        <tissue evidence="2">Ovary</tissue>
    </source>
</reference>
<reference evidence="2" key="1">
    <citation type="journal article" date="2013" name="BMC Genomics">
        <title>Unscrambling butterfly oogenesis.</title>
        <authorList>
            <person name="Carter J.M."/>
            <person name="Baker S.C."/>
            <person name="Pink R."/>
            <person name="Carter D.R."/>
            <person name="Collins A."/>
            <person name="Tomlin J."/>
            <person name="Gibbs M."/>
            <person name="Breuker C.J."/>
        </authorList>
    </citation>
    <scope>NUCLEOTIDE SEQUENCE</scope>
    <source>
        <tissue evidence="2">Ovary</tissue>
    </source>
</reference>